<dbReference type="SUPFAM" id="SSF111347">
    <property type="entry name" value="Rap/Ran-GAP"/>
    <property type="match status" value="1"/>
</dbReference>
<reference evidence="5" key="3">
    <citation type="submission" date="2019-06" db="EMBL/GenBank/DDBJ databases">
        <authorList>
            <person name="Poynton C."/>
            <person name="Hasenbein S."/>
            <person name="Benoit J.B."/>
            <person name="Sepulveda M.S."/>
            <person name="Poelchau M.F."/>
            <person name="Murali S.C."/>
            <person name="Chen S."/>
            <person name="Glastad K.M."/>
            <person name="Werren J.H."/>
            <person name="Vineis J.H."/>
            <person name="Bowen J.L."/>
            <person name="Friedrich M."/>
            <person name="Jones J."/>
            <person name="Robertson H.M."/>
            <person name="Feyereisen R."/>
            <person name="Mechler-Hickson A."/>
            <person name="Mathers N."/>
            <person name="Lee C.E."/>
            <person name="Colbourne J.K."/>
            <person name="Biales A."/>
            <person name="Johnston J.S."/>
            <person name="Wellborn G.A."/>
            <person name="Rosendale A.J."/>
            <person name="Cridge A.G."/>
            <person name="Munoz-Torres M.C."/>
            <person name="Bain P.A."/>
            <person name="Manny A.R."/>
            <person name="Major K.M."/>
            <person name="Lambert F.N."/>
            <person name="Vulpe C.D."/>
            <person name="Tuck P."/>
            <person name="Blalock B.J."/>
            <person name="Lin Y.-Y."/>
            <person name="Smith M.E."/>
            <person name="Ochoa-Acuna H."/>
            <person name="Chen M.-J.M."/>
            <person name="Childers C.P."/>
            <person name="Qu J."/>
            <person name="Dugan S."/>
            <person name="Lee S.L."/>
            <person name="Chao H."/>
            <person name="Dinh H."/>
            <person name="Han Y."/>
            <person name="Doddapaneni H."/>
            <person name="Worley K.C."/>
            <person name="Muzny D.M."/>
            <person name="Gibbs R.A."/>
            <person name="Richards S."/>
        </authorList>
    </citation>
    <scope>NUCLEOTIDE SEQUENCE</scope>
    <source>
        <strain evidence="5">HAZT.00-mixed</strain>
        <tissue evidence="5">Whole organism</tissue>
    </source>
</reference>
<dbReference type="InterPro" id="IPR000331">
    <property type="entry name" value="Rap/Ran_GAP_dom"/>
</dbReference>
<dbReference type="PROSITE" id="PS50085">
    <property type="entry name" value="RAPGAP"/>
    <property type="match status" value="1"/>
</dbReference>
<dbReference type="FunFam" id="3.40.50.11210:FF:000001">
    <property type="entry name" value="Ral GTPase-activating protein subunit alpha-1 isoform 1"/>
    <property type="match status" value="1"/>
</dbReference>
<dbReference type="GO" id="GO:0005096">
    <property type="term" value="F:GTPase activator activity"/>
    <property type="evidence" value="ECO:0007669"/>
    <property type="project" value="UniProtKB-KW"/>
</dbReference>
<feature type="coiled-coil region" evidence="2">
    <location>
        <begin position="431"/>
        <end position="493"/>
    </location>
</feature>
<evidence type="ECO:0000256" key="3">
    <source>
        <dbReference type="SAM" id="MobiDB-lite"/>
    </source>
</evidence>
<protein>
    <recommendedName>
        <fullName evidence="4">Rap-GAP domain-containing protein</fullName>
    </recommendedName>
</protein>
<comment type="caution">
    <text evidence="5">The sequence shown here is derived from an EMBL/GenBank/DDBJ whole genome shotgun (WGS) entry which is preliminary data.</text>
</comment>
<dbReference type="Proteomes" id="UP000711488">
    <property type="component" value="Unassembled WGS sequence"/>
</dbReference>
<dbReference type="AlphaFoldDB" id="A0A6A0H8M6"/>
<dbReference type="Gene3D" id="6.10.140.210">
    <property type="match status" value="1"/>
</dbReference>
<evidence type="ECO:0000313" key="5">
    <source>
        <dbReference type="EMBL" id="KAA0201839.1"/>
    </source>
</evidence>
<evidence type="ECO:0000259" key="4">
    <source>
        <dbReference type="PROSITE" id="PS50085"/>
    </source>
</evidence>
<evidence type="ECO:0000256" key="2">
    <source>
        <dbReference type="SAM" id="Coils"/>
    </source>
</evidence>
<dbReference type="Pfam" id="PF02145">
    <property type="entry name" value="Rap_GAP"/>
    <property type="match status" value="1"/>
</dbReference>
<reference evidence="5" key="2">
    <citation type="journal article" date="2018" name="Environ. Sci. Technol.">
        <title>The Toxicogenome of Hyalella azteca: A Model for Sediment Ecotoxicology and Evolutionary Toxicology.</title>
        <authorList>
            <person name="Poynton H.C."/>
            <person name="Hasenbein S."/>
            <person name="Benoit J.B."/>
            <person name="Sepulveda M.S."/>
            <person name="Poelchau M.F."/>
            <person name="Hughes D.S.T."/>
            <person name="Murali S.C."/>
            <person name="Chen S."/>
            <person name="Glastad K.M."/>
            <person name="Goodisman M.A.D."/>
            <person name="Werren J.H."/>
            <person name="Vineis J.H."/>
            <person name="Bowen J.L."/>
            <person name="Friedrich M."/>
            <person name="Jones J."/>
            <person name="Robertson H.M."/>
            <person name="Feyereisen R."/>
            <person name="Mechler-Hickson A."/>
            <person name="Mathers N."/>
            <person name="Lee C.E."/>
            <person name="Colbourne J.K."/>
            <person name="Biales A."/>
            <person name="Johnston J.S."/>
            <person name="Wellborn G.A."/>
            <person name="Rosendale A.J."/>
            <person name="Cridge A.G."/>
            <person name="Munoz-Torres M.C."/>
            <person name="Bain P.A."/>
            <person name="Manny A.R."/>
            <person name="Major K.M."/>
            <person name="Lambert F.N."/>
            <person name="Vulpe C.D."/>
            <person name="Tuck P."/>
            <person name="Blalock B.J."/>
            <person name="Lin Y.Y."/>
            <person name="Smith M.E."/>
            <person name="Ochoa-Acuna H."/>
            <person name="Chen M.M."/>
            <person name="Childers C.P."/>
            <person name="Qu J."/>
            <person name="Dugan S."/>
            <person name="Lee S.L."/>
            <person name="Chao H."/>
            <person name="Dinh H."/>
            <person name="Han Y."/>
            <person name="Doddapaneni H."/>
            <person name="Worley K.C."/>
            <person name="Muzny D.M."/>
            <person name="Gibbs R.A."/>
            <person name="Richards S."/>
        </authorList>
    </citation>
    <scope>NUCLEOTIDE SEQUENCE</scope>
    <source>
        <strain evidence="5">HAZT.00-mixed</strain>
        <tissue evidence="5">Whole organism</tissue>
    </source>
</reference>
<dbReference type="GO" id="GO:0005737">
    <property type="term" value="C:cytoplasm"/>
    <property type="evidence" value="ECO:0007669"/>
    <property type="project" value="TreeGrafter"/>
</dbReference>
<keyword evidence="2" id="KW-0175">Coiled coil</keyword>
<dbReference type="PANTHER" id="PTHR15711:SF32">
    <property type="entry name" value="RAP GTPASE ACTIVATING PROTEIN 1, ISOFORM H"/>
    <property type="match status" value="1"/>
</dbReference>
<dbReference type="EMBL" id="JQDR03004889">
    <property type="protein sequence ID" value="KAA0201839.1"/>
    <property type="molecule type" value="Genomic_DNA"/>
</dbReference>
<dbReference type="Gene3D" id="3.40.50.11210">
    <property type="entry name" value="Rap/Ran-GAP"/>
    <property type="match status" value="1"/>
</dbReference>
<evidence type="ECO:0000256" key="1">
    <source>
        <dbReference type="ARBA" id="ARBA00022468"/>
    </source>
</evidence>
<dbReference type="PANTHER" id="PTHR15711">
    <property type="entry name" value="RAP GTPASE-ACTIVATING PROTEIN"/>
    <property type="match status" value="1"/>
</dbReference>
<sequence>MVIRLFKSSYLYLQMVKEDLVLDRLYPVLTPQASELISSYDEHALVNSFKFGVIYQGPGQTTEEEMFCNRQTTPAFDHFLSQLGQRIQLKDHKGYRGGLDTQFGQTGVESVYEVFRDKEIMFHVSTLLPYTEHDSQQLQRKRHIGNDIVAIIFQEQNTPFAPDMIASHFLHAYIVVQPLEPGNPYTKYQVSVAARCDVPFFAPTLPCPAVLDAGAAFKEFLLTKLINADLACLKAKKFSMLEVKLGRASCCCRRWLRISGSRATKFSRCLQRQKLLKRSLPEPGLSVGTRFVSGHQVCQWAPGLSVGTRFVSGHQSTRSGAGLSTSGGGSSGGRTPSSSPSSTPHTTPHTRKAFSESGDDSSFNSIDMDGHQAVLNEDSDTGLESMSSAETGHQRALESRAAVLDCPMCGGVQDGLVCVLHASPEVVARRVQALSEDVKKLKGDKLDLLRQNVSLQRDVKRLKEKDLRQASELSSTNREIARLQSLLKEFTTTNQVSAV</sequence>
<dbReference type="OrthoDB" id="2499658at2759"/>
<proteinExistence type="predicted"/>
<name>A0A6A0H8M6_HYAAZ</name>
<keyword evidence="1" id="KW-0343">GTPase activation</keyword>
<dbReference type="InterPro" id="IPR050989">
    <property type="entry name" value="Rap1_Ran_GAP"/>
</dbReference>
<organism evidence="5">
    <name type="scientific">Hyalella azteca</name>
    <name type="common">Amphipod</name>
    <dbReference type="NCBI Taxonomy" id="294128"/>
    <lineage>
        <taxon>Eukaryota</taxon>
        <taxon>Metazoa</taxon>
        <taxon>Ecdysozoa</taxon>
        <taxon>Arthropoda</taxon>
        <taxon>Crustacea</taxon>
        <taxon>Multicrustacea</taxon>
        <taxon>Malacostraca</taxon>
        <taxon>Eumalacostraca</taxon>
        <taxon>Peracarida</taxon>
        <taxon>Amphipoda</taxon>
        <taxon>Senticaudata</taxon>
        <taxon>Talitrida</taxon>
        <taxon>Talitroidea</taxon>
        <taxon>Hyalellidae</taxon>
        <taxon>Hyalella</taxon>
    </lineage>
</organism>
<reference evidence="5" key="1">
    <citation type="submission" date="2014-08" db="EMBL/GenBank/DDBJ databases">
        <authorList>
            <person name="Murali S."/>
            <person name="Richards S."/>
            <person name="Bandaranaike D."/>
            <person name="Bellair M."/>
            <person name="Blankenburg K."/>
            <person name="Chao H."/>
            <person name="Dinh H."/>
            <person name="Doddapaneni H."/>
            <person name="Dugan-Rocha S."/>
            <person name="Elkadiri S."/>
            <person name="Gnanaolivu R."/>
            <person name="Hughes D."/>
            <person name="Lee S."/>
            <person name="Li M."/>
            <person name="Ming W."/>
            <person name="Munidasa M."/>
            <person name="Muniz J."/>
            <person name="Nguyen L."/>
            <person name="Osuji N."/>
            <person name="Pu L.-L."/>
            <person name="Puazo M."/>
            <person name="Skinner E."/>
            <person name="Qu C."/>
            <person name="Quiroz J."/>
            <person name="Raj R."/>
            <person name="Weissenberger G."/>
            <person name="Xin Y."/>
            <person name="Zou X."/>
            <person name="Han Y."/>
            <person name="Worley K."/>
            <person name="Muzny D."/>
            <person name="Gibbs R."/>
        </authorList>
    </citation>
    <scope>NUCLEOTIDE SEQUENCE</scope>
    <source>
        <strain evidence="5">HAZT.00-mixed</strain>
        <tissue evidence="5">Whole organism</tissue>
    </source>
</reference>
<feature type="region of interest" description="Disordered" evidence="3">
    <location>
        <begin position="311"/>
        <end position="367"/>
    </location>
</feature>
<feature type="domain" description="Rap-GAP" evidence="4">
    <location>
        <begin position="37"/>
        <end position="253"/>
    </location>
</feature>
<gene>
    <name evidence="5" type="ORF">HAZT_HAZT006358</name>
</gene>
<feature type="compositionally biased region" description="Low complexity" evidence="3">
    <location>
        <begin position="333"/>
        <end position="347"/>
    </location>
</feature>
<dbReference type="InterPro" id="IPR035974">
    <property type="entry name" value="Rap/Ran-GAP_sf"/>
</dbReference>
<dbReference type="GO" id="GO:0051056">
    <property type="term" value="P:regulation of small GTPase mediated signal transduction"/>
    <property type="evidence" value="ECO:0007669"/>
    <property type="project" value="InterPro"/>
</dbReference>
<accession>A0A6A0H8M6</accession>